<dbReference type="InterPro" id="IPR002486">
    <property type="entry name" value="Col_cuticle_N"/>
</dbReference>
<organism evidence="2 3">
    <name type="scientific">Pristionchus pacificus</name>
    <name type="common">Parasitic nematode worm</name>
    <dbReference type="NCBI Taxonomy" id="54126"/>
    <lineage>
        <taxon>Eukaryota</taxon>
        <taxon>Metazoa</taxon>
        <taxon>Ecdysozoa</taxon>
        <taxon>Nematoda</taxon>
        <taxon>Chromadorea</taxon>
        <taxon>Rhabditida</taxon>
        <taxon>Rhabditina</taxon>
        <taxon>Diplogasteromorpha</taxon>
        <taxon>Diplogasteroidea</taxon>
        <taxon>Neodiplogasteridae</taxon>
        <taxon>Pristionchus</taxon>
    </lineage>
</organism>
<gene>
    <name evidence="2" type="primary">WBGene00279751</name>
</gene>
<name>A0A2A6CM04_PRIPA</name>
<keyword evidence="3" id="KW-1185">Reference proteome</keyword>
<accession>A0A2A6CM04</accession>
<dbReference type="SMART" id="SM01088">
    <property type="entry name" value="Col_cuticle_N"/>
    <property type="match status" value="1"/>
</dbReference>
<keyword evidence="1" id="KW-0677">Repeat</keyword>
<dbReference type="EnsemblMetazoa" id="PPA41382.1">
    <property type="protein sequence ID" value="PPA41382.1"/>
    <property type="gene ID" value="WBGene00279751"/>
</dbReference>
<proteinExistence type="predicted"/>
<protein>
    <submittedName>
        <fullName evidence="2">Col_cuticle_N domain-containing protein</fullName>
    </submittedName>
</protein>
<reference evidence="3" key="1">
    <citation type="journal article" date="2008" name="Nat. Genet.">
        <title>The Pristionchus pacificus genome provides a unique perspective on nematode lifestyle and parasitism.</title>
        <authorList>
            <person name="Dieterich C."/>
            <person name="Clifton S.W."/>
            <person name="Schuster L.N."/>
            <person name="Chinwalla A."/>
            <person name="Delehaunty K."/>
            <person name="Dinkelacker I."/>
            <person name="Fulton L."/>
            <person name="Fulton R."/>
            <person name="Godfrey J."/>
            <person name="Minx P."/>
            <person name="Mitreva M."/>
            <person name="Roeseler W."/>
            <person name="Tian H."/>
            <person name="Witte H."/>
            <person name="Yang S.P."/>
            <person name="Wilson R.K."/>
            <person name="Sommer R.J."/>
        </authorList>
    </citation>
    <scope>NUCLEOTIDE SEQUENCE [LARGE SCALE GENOMIC DNA]</scope>
    <source>
        <strain evidence="3">PS312</strain>
    </source>
</reference>
<dbReference type="Proteomes" id="UP000005239">
    <property type="component" value="Unassembled WGS sequence"/>
</dbReference>
<evidence type="ECO:0000313" key="3">
    <source>
        <dbReference type="Proteomes" id="UP000005239"/>
    </source>
</evidence>
<evidence type="ECO:0000313" key="2">
    <source>
        <dbReference type="EnsemblMetazoa" id="PPA41382.1"/>
    </source>
</evidence>
<evidence type="ECO:0000256" key="1">
    <source>
        <dbReference type="ARBA" id="ARBA00022737"/>
    </source>
</evidence>
<dbReference type="GO" id="GO:0042302">
    <property type="term" value="F:structural constituent of cuticle"/>
    <property type="evidence" value="ECO:0007669"/>
    <property type="project" value="InterPro"/>
</dbReference>
<dbReference type="AlphaFoldDB" id="A0A2A6CM04"/>
<dbReference type="Pfam" id="PF01484">
    <property type="entry name" value="Col_cuticle_N"/>
    <property type="match status" value="1"/>
</dbReference>
<accession>A0A8R1YVG6</accession>
<reference evidence="2" key="2">
    <citation type="submission" date="2022-06" db="UniProtKB">
        <authorList>
            <consortium name="EnsemblMetazoa"/>
        </authorList>
    </citation>
    <scope>IDENTIFICATION</scope>
    <source>
        <strain evidence="2">PS312</strain>
    </source>
</reference>
<sequence length="153" mass="15021">MSTGPSGHHHHHHFVLASVSVGIAVALVLSLAALYSIVDDVSNMRTETMTEMDDFRGIADATWNSLTQDYSMFILGVRATRQSGYAQLSSGGYAGGAAAAGAGGGGYSSGAAAAAGGGGGGCNCAAKAAGCPAGPPGPPGEHGEAGGKYYDTL</sequence>